<organism evidence="12 13">
    <name type="scientific">Teichococcus deserti</name>
    <dbReference type="NCBI Taxonomy" id="1817963"/>
    <lineage>
        <taxon>Bacteria</taxon>
        <taxon>Pseudomonadati</taxon>
        <taxon>Pseudomonadota</taxon>
        <taxon>Alphaproteobacteria</taxon>
        <taxon>Acetobacterales</taxon>
        <taxon>Roseomonadaceae</taxon>
        <taxon>Roseomonas</taxon>
    </lineage>
</organism>
<keyword evidence="6 9" id="KW-0239">DNA-directed DNA polymerase</keyword>
<comment type="similarity">
    <text evidence="9">Belongs to the DNA polymerase type-C family. DnaE2 subfamily.</text>
</comment>
<comment type="catalytic activity">
    <reaction evidence="8 9">
        <text>DNA(n) + a 2'-deoxyribonucleoside 5'-triphosphate = DNA(n+1) + diphosphate</text>
        <dbReference type="Rhea" id="RHEA:22508"/>
        <dbReference type="Rhea" id="RHEA-COMP:17339"/>
        <dbReference type="Rhea" id="RHEA-COMP:17340"/>
        <dbReference type="ChEBI" id="CHEBI:33019"/>
        <dbReference type="ChEBI" id="CHEBI:61560"/>
        <dbReference type="ChEBI" id="CHEBI:173112"/>
        <dbReference type="EC" id="2.7.7.7"/>
    </reaction>
</comment>
<dbReference type="HAMAP" id="MF_01902">
    <property type="entry name" value="DNApol_error_prone"/>
    <property type="match status" value="1"/>
</dbReference>
<evidence type="ECO:0000256" key="10">
    <source>
        <dbReference type="SAM" id="MobiDB-lite"/>
    </source>
</evidence>
<keyword evidence="2 9" id="KW-0808">Transferase</keyword>
<evidence type="ECO:0000256" key="6">
    <source>
        <dbReference type="ARBA" id="ARBA00022932"/>
    </source>
</evidence>
<keyword evidence="3 9" id="KW-0548">Nucleotidyltransferase</keyword>
<keyword evidence="5 9" id="KW-0227">DNA damage</keyword>
<protein>
    <recommendedName>
        <fullName evidence="9">Error-prone DNA polymerase</fullName>
        <ecNumber evidence="9">2.7.7.7</ecNumber>
    </recommendedName>
</protein>
<reference evidence="12 13" key="1">
    <citation type="submission" date="2016-10" db="EMBL/GenBank/DDBJ databases">
        <title>Draft Genome sequence of Roseomonas sp. strain M3.</title>
        <authorList>
            <person name="Subhash Y."/>
            <person name="Lee S."/>
        </authorList>
    </citation>
    <scope>NUCLEOTIDE SEQUENCE [LARGE SCALE GENOMIC DNA]</scope>
    <source>
        <strain evidence="12 13">M3</strain>
    </source>
</reference>
<feature type="region of interest" description="Disordered" evidence="10">
    <location>
        <begin position="1080"/>
        <end position="1126"/>
    </location>
</feature>
<sequence>MAAARASAVTYVEVAARSNFSFLDGASHPDELVATAAAYGHPGIGLCDLNGLPGVVRGHVAAREVSEKQAIGFMPGCRLRLLDGSEWLAWPADRAGYGALTALLSAGRMAAPKGECWITLEQMVAAAGEEPGGWALAAVPPADPDEAFARRLKLVARALRRRLVMPLFLYASCPFAGDDAERLDRLAALAEGAGARLLAGNDIRYHAAGRRPLADLLTAIRLRTTVDALGLAAEPNAERRLKSPAAMARLFARHPRAIAATVELFQATRGFSLDQLRYEYPDEVLDDGLDAQQSLARRVEAAVAARWPGGVTDDLRGRLAHELRLIGELGYAPYFLTVHEIVRFARGLTPPILCQGRGSAANSAVCYVLGITAIDPAEHDLLFERFVSASRGEPPDIDIDFEHERREEVIQHLYARYGRDRAAICATLIRYRARSAIRETGRAMGLSEDVTARLAKASWGPGRERSMAELATEEKLDLADPRLAMTLRLAEELLDFPRHTATHVGGFVITRGPLVRLAVVGKAAMQDRTVLEWDKDDIDALGILKVDVLGLGMLSCLRRGFDLLRRHHGRDLDLASLPKECPQTYGMLQQADSLGVFQVESRAQMNMLPRLKPKKFYDLVVQVAIVRPGPIQGDMVHPYLRRRQGLEKVTYPGPKGGNQQEIFNVLRRTEGVPLFQEQAMRLAIVAAGFTPEEADQLRRSMATFRADGRIDSYREKLVGGMVGRGYEEDFALRVFEQIRGFSSYGFPESHAASFAKLVYASAWMKCHHPGIFACALLNSQPMGFYAPAQIIRDAREHGVQTRPVDVNASLWDCAMERAPASRDGLALRLGLRLVRGLAEADAARILDARQARNGAPFASVEELAWRAGLNRAALVALAGADGFANVGAGRRRAAWDARGVGSGPGELPLFRAAHAGGVLSGEAPLLPEPQSPLPEEDEGEAIVEDYVATGLTLRRHPLALLRPALQAQGCADMRALKAARHGSRLRIAGLVLMRQRPGSAKGIIFLTLEDEHGEANLVVYTDVAARDRAALVGSRLLLAEGRVEREDAHSAVPIIHLLASRLEDRTALLDQLMLGETADGTRSWDPGWADRNLGPGDEVRSGGPPEHPPRRRGPDGARLPRSRDFR</sequence>
<dbReference type="GO" id="GO:0006281">
    <property type="term" value="P:DNA repair"/>
    <property type="evidence" value="ECO:0007669"/>
    <property type="project" value="UniProtKB-UniRule"/>
</dbReference>
<evidence type="ECO:0000256" key="9">
    <source>
        <dbReference type="HAMAP-Rule" id="MF_01902"/>
    </source>
</evidence>
<dbReference type="InterPro" id="IPR011708">
    <property type="entry name" value="DNA_pol3_alpha_NTPase_dom"/>
</dbReference>
<comment type="function">
    <text evidence="9">DNA polymerase involved in damage-induced mutagenesis and translesion synthesis (TLS). It is not the major replicative DNA polymerase.</text>
</comment>
<name>A0A1V2GYH1_9PROT</name>
<dbReference type="SMART" id="SM00481">
    <property type="entry name" value="POLIIIAc"/>
    <property type="match status" value="1"/>
</dbReference>
<dbReference type="Gene3D" id="3.20.20.140">
    <property type="entry name" value="Metal-dependent hydrolases"/>
    <property type="match status" value="1"/>
</dbReference>
<dbReference type="PANTHER" id="PTHR32294">
    <property type="entry name" value="DNA POLYMERASE III SUBUNIT ALPHA"/>
    <property type="match status" value="1"/>
</dbReference>
<dbReference type="GO" id="GO:0006260">
    <property type="term" value="P:DNA replication"/>
    <property type="evidence" value="ECO:0007669"/>
    <property type="project" value="UniProtKB-KW"/>
</dbReference>
<evidence type="ECO:0000256" key="8">
    <source>
        <dbReference type="ARBA" id="ARBA00049244"/>
    </source>
</evidence>
<keyword evidence="4 9" id="KW-0235">DNA replication</keyword>
<evidence type="ECO:0000256" key="3">
    <source>
        <dbReference type="ARBA" id="ARBA00022695"/>
    </source>
</evidence>
<dbReference type="InterPro" id="IPR040982">
    <property type="entry name" value="DNA_pol3_finger"/>
</dbReference>
<keyword evidence="13" id="KW-1185">Reference proteome</keyword>
<evidence type="ECO:0000259" key="11">
    <source>
        <dbReference type="SMART" id="SM00481"/>
    </source>
</evidence>
<dbReference type="NCBIfam" id="NF004225">
    <property type="entry name" value="PRK05672.1"/>
    <property type="match status" value="1"/>
</dbReference>
<dbReference type="InterPro" id="IPR029460">
    <property type="entry name" value="DNAPol_HHH"/>
</dbReference>
<dbReference type="PANTHER" id="PTHR32294:SF4">
    <property type="entry name" value="ERROR-PRONE DNA POLYMERASE"/>
    <property type="match status" value="1"/>
</dbReference>
<dbReference type="Pfam" id="PF07733">
    <property type="entry name" value="DNA_pol3_alpha"/>
    <property type="match status" value="1"/>
</dbReference>
<evidence type="ECO:0000256" key="2">
    <source>
        <dbReference type="ARBA" id="ARBA00022679"/>
    </source>
</evidence>
<gene>
    <name evidence="9" type="primary">dnaE2</name>
    <name evidence="12" type="ORF">BKE38_20270</name>
</gene>
<evidence type="ECO:0000256" key="1">
    <source>
        <dbReference type="ARBA" id="ARBA00022490"/>
    </source>
</evidence>
<dbReference type="Pfam" id="PF17657">
    <property type="entry name" value="DNA_pol3_finger"/>
    <property type="match status" value="1"/>
</dbReference>
<proteinExistence type="inferred from homology"/>
<evidence type="ECO:0000256" key="5">
    <source>
        <dbReference type="ARBA" id="ARBA00022763"/>
    </source>
</evidence>
<dbReference type="InterPro" id="IPR004805">
    <property type="entry name" value="DnaE2/DnaE/PolC"/>
</dbReference>
<dbReference type="GO" id="GO:0005737">
    <property type="term" value="C:cytoplasm"/>
    <property type="evidence" value="ECO:0007669"/>
    <property type="project" value="UniProtKB-SubCell"/>
</dbReference>
<dbReference type="EC" id="2.7.7.7" evidence="9"/>
<evidence type="ECO:0000256" key="7">
    <source>
        <dbReference type="ARBA" id="ARBA00023204"/>
    </source>
</evidence>
<comment type="subcellular location">
    <subcellularLocation>
        <location evidence="9">Cytoplasm</location>
    </subcellularLocation>
</comment>
<dbReference type="Gene3D" id="1.10.150.870">
    <property type="match status" value="1"/>
</dbReference>
<dbReference type="Pfam" id="PF14579">
    <property type="entry name" value="HHH_6"/>
    <property type="match status" value="1"/>
</dbReference>
<evidence type="ECO:0000256" key="4">
    <source>
        <dbReference type="ARBA" id="ARBA00022705"/>
    </source>
</evidence>
<dbReference type="Proteomes" id="UP000188879">
    <property type="component" value="Unassembled WGS sequence"/>
</dbReference>
<dbReference type="CDD" id="cd04485">
    <property type="entry name" value="DnaE_OBF"/>
    <property type="match status" value="1"/>
</dbReference>
<dbReference type="EMBL" id="MLCO01000218">
    <property type="protein sequence ID" value="ONG49768.1"/>
    <property type="molecule type" value="Genomic_DNA"/>
</dbReference>
<comment type="caution">
    <text evidence="12">The sequence shown here is derived from an EMBL/GenBank/DDBJ whole genome shotgun (WGS) entry which is preliminary data.</text>
</comment>
<dbReference type="GO" id="GO:0003887">
    <property type="term" value="F:DNA-directed DNA polymerase activity"/>
    <property type="evidence" value="ECO:0007669"/>
    <property type="project" value="UniProtKB-UniRule"/>
</dbReference>
<dbReference type="InterPro" id="IPR003141">
    <property type="entry name" value="Pol/His_phosphatase_N"/>
</dbReference>
<keyword evidence="7 9" id="KW-0234">DNA repair</keyword>
<dbReference type="AlphaFoldDB" id="A0A1V2GYH1"/>
<accession>A0A1V2GYH1</accession>
<feature type="domain" description="Polymerase/histidinol phosphatase N-terminal" evidence="11">
    <location>
        <begin position="12"/>
        <end position="83"/>
    </location>
</feature>
<keyword evidence="1 9" id="KW-0963">Cytoplasm</keyword>
<dbReference type="NCBIfam" id="TIGR00594">
    <property type="entry name" value="polc"/>
    <property type="match status" value="1"/>
</dbReference>
<dbReference type="InterPro" id="IPR023073">
    <property type="entry name" value="DnaE2"/>
</dbReference>
<evidence type="ECO:0000313" key="13">
    <source>
        <dbReference type="Proteomes" id="UP000188879"/>
    </source>
</evidence>
<dbReference type="GO" id="GO:0008408">
    <property type="term" value="F:3'-5' exonuclease activity"/>
    <property type="evidence" value="ECO:0007669"/>
    <property type="project" value="InterPro"/>
</dbReference>
<evidence type="ECO:0000313" key="12">
    <source>
        <dbReference type="EMBL" id="ONG49768.1"/>
    </source>
</evidence>